<name>A0A944QRZ6_9GAMM</name>
<comment type="caution">
    <text evidence="2">The sequence shown here is derived from an EMBL/GenBank/DDBJ whole genome shotgun (WGS) entry which is preliminary data.</text>
</comment>
<evidence type="ECO:0000313" key="2">
    <source>
        <dbReference type="EMBL" id="MBT2988308.1"/>
    </source>
</evidence>
<accession>A0A944QRZ6</accession>
<proteinExistence type="predicted"/>
<sequence>MTLIEVMVATVVIAIGLLGVAALQVSALQGASNADYRSKAIDFGSALADRMHANLMAFDVDDNFDNAYTPAVAINCETPPAAVCAMTPTMTSTAGISECNPTQMAAYDLQEISCGEGLASLPDGWINISCLDNDTADADDCTILSPMLITVSWDLQSDDNATEQVVLTVVPGAP</sequence>
<dbReference type="InterPro" id="IPR054402">
    <property type="entry name" value="Tt1218-like_dom"/>
</dbReference>
<gene>
    <name evidence="2" type="primary">pilV</name>
    <name evidence="2" type="ORF">KME65_05040</name>
</gene>
<dbReference type="Proteomes" id="UP000770889">
    <property type="component" value="Unassembled WGS sequence"/>
</dbReference>
<feature type="domain" description="Type IV pilin Tt1218-like" evidence="1">
    <location>
        <begin position="22"/>
        <end position="109"/>
    </location>
</feature>
<dbReference type="AlphaFoldDB" id="A0A944QRZ6"/>
<evidence type="ECO:0000313" key="3">
    <source>
        <dbReference type="Proteomes" id="UP000770889"/>
    </source>
</evidence>
<evidence type="ECO:0000259" key="1">
    <source>
        <dbReference type="Pfam" id="PF22150"/>
    </source>
</evidence>
<reference evidence="2 3" key="1">
    <citation type="submission" date="2021-05" db="EMBL/GenBank/DDBJ databases">
        <title>Genetic and Functional Diversity in Clade A Lucinid endosymbionts from the Bahamas.</title>
        <authorList>
            <person name="Giani N.M."/>
            <person name="Engel A.S."/>
            <person name="Campbell B.J."/>
        </authorList>
    </citation>
    <scope>NUCLEOTIDE SEQUENCE [LARGE SCALE GENOMIC DNA]</scope>
    <source>
        <strain evidence="2">LUC16012Gg_MoonRockCtena</strain>
    </source>
</reference>
<dbReference type="InterPro" id="IPR013362">
    <property type="entry name" value="Pilus_4_PilV"/>
</dbReference>
<dbReference type="EMBL" id="JAHHGM010000003">
    <property type="protein sequence ID" value="MBT2988308.1"/>
    <property type="molecule type" value="Genomic_DNA"/>
</dbReference>
<protein>
    <submittedName>
        <fullName evidence="2">Type IV pilus modification protein PilV</fullName>
    </submittedName>
</protein>
<dbReference type="NCBIfam" id="TIGR02523">
    <property type="entry name" value="type_IV_pilV"/>
    <property type="match status" value="1"/>
</dbReference>
<organism evidence="2 3">
    <name type="scientific">Candidatus Thiodiazotropha taylori</name>
    <dbReference type="NCBI Taxonomy" id="2792791"/>
    <lineage>
        <taxon>Bacteria</taxon>
        <taxon>Pseudomonadati</taxon>
        <taxon>Pseudomonadota</taxon>
        <taxon>Gammaproteobacteria</taxon>
        <taxon>Chromatiales</taxon>
        <taxon>Sedimenticolaceae</taxon>
        <taxon>Candidatus Thiodiazotropha</taxon>
    </lineage>
</organism>
<dbReference type="Pfam" id="PF22150">
    <property type="entry name" value="Tt1218-like"/>
    <property type="match status" value="1"/>
</dbReference>